<dbReference type="Proteomes" id="UP001474421">
    <property type="component" value="Unassembled WGS sequence"/>
</dbReference>
<evidence type="ECO:0000256" key="3">
    <source>
        <dbReference type="SAM" id="SignalP"/>
    </source>
</evidence>
<evidence type="ECO:0000256" key="1">
    <source>
        <dbReference type="ARBA" id="ARBA00007936"/>
    </source>
</evidence>
<dbReference type="PRINTS" id="PR00263">
    <property type="entry name" value="HBGFFGF"/>
</dbReference>
<comment type="caution">
    <text evidence="5">The sequence shown here is derived from an EMBL/GenBank/DDBJ whole genome shotgun (WGS) entry which is preliminary data.</text>
</comment>
<dbReference type="Gene3D" id="2.80.10.50">
    <property type="match status" value="1"/>
</dbReference>
<feature type="chain" id="PRO_5043788543" evidence="3">
    <location>
        <begin position="27"/>
        <end position="351"/>
    </location>
</feature>
<reference evidence="5 6" key="1">
    <citation type="journal article" date="2024" name="Proc. Natl. Acad. Sci. U.S.A.">
        <title>The genetic regulatory architecture and epigenomic basis for age-related changes in rattlesnake venom.</title>
        <authorList>
            <person name="Hogan M.P."/>
            <person name="Holding M.L."/>
            <person name="Nystrom G.S."/>
            <person name="Colston T.J."/>
            <person name="Bartlett D.A."/>
            <person name="Mason A.J."/>
            <person name="Ellsworth S.A."/>
            <person name="Rautsaw R.M."/>
            <person name="Lawrence K.C."/>
            <person name="Strickland J.L."/>
            <person name="He B."/>
            <person name="Fraser P."/>
            <person name="Margres M.J."/>
            <person name="Gilbert D.M."/>
            <person name="Gibbs H.L."/>
            <person name="Parkinson C.L."/>
            <person name="Rokyta D.R."/>
        </authorList>
    </citation>
    <scope>NUCLEOTIDE SEQUENCE [LARGE SCALE GENOMIC DNA]</scope>
    <source>
        <strain evidence="5">DRR0105</strain>
    </source>
</reference>
<protein>
    <submittedName>
        <fullName evidence="5">Fibroblast growth factor 19</fullName>
    </submittedName>
</protein>
<dbReference type="EMBL" id="JAOTOJ010000001">
    <property type="protein sequence ID" value="KAK9409922.1"/>
    <property type="molecule type" value="Genomic_DNA"/>
</dbReference>
<proteinExistence type="inferred from homology"/>
<evidence type="ECO:0000259" key="4">
    <source>
        <dbReference type="Pfam" id="PF09811"/>
    </source>
</evidence>
<comment type="similarity">
    <text evidence="2">Belongs to the LTO1 family.</text>
</comment>
<dbReference type="SMART" id="SM00442">
    <property type="entry name" value="FGF"/>
    <property type="match status" value="1"/>
</dbReference>
<dbReference type="InterPro" id="IPR002209">
    <property type="entry name" value="Fibroblast_GF_fam"/>
</dbReference>
<dbReference type="GO" id="GO:0008083">
    <property type="term" value="F:growth factor activity"/>
    <property type="evidence" value="ECO:0007669"/>
    <property type="project" value="InterPro"/>
</dbReference>
<dbReference type="Pfam" id="PF09811">
    <property type="entry name" value="Yae1_N"/>
    <property type="match status" value="1"/>
</dbReference>
<gene>
    <name evidence="5" type="ORF">NXF25_001097</name>
</gene>
<evidence type="ECO:0000313" key="6">
    <source>
        <dbReference type="Proteomes" id="UP001474421"/>
    </source>
</evidence>
<dbReference type="PANTHER" id="PTHR28532">
    <property type="entry name" value="GEO13458P1"/>
    <property type="match status" value="1"/>
</dbReference>
<accession>A0AAW1C7F9</accession>
<keyword evidence="3" id="KW-0732">Signal</keyword>
<dbReference type="InterPro" id="IPR008996">
    <property type="entry name" value="IL1/FGF"/>
</dbReference>
<feature type="signal peptide" evidence="3">
    <location>
        <begin position="1"/>
        <end position="26"/>
    </location>
</feature>
<name>A0AAW1C7F9_CROAD</name>
<dbReference type="SUPFAM" id="SSF50353">
    <property type="entry name" value="Cytokine"/>
    <property type="match status" value="1"/>
</dbReference>
<organism evidence="5 6">
    <name type="scientific">Crotalus adamanteus</name>
    <name type="common">Eastern diamondback rattlesnake</name>
    <dbReference type="NCBI Taxonomy" id="8729"/>
    <lineage>
        <taxon>Eukaryota</taxon>
        <taxon>Metazoa</taxon>
        <taxon>Chordata</taxon>
        <taxon>Craniata</taxon>
        <taxon>Vertebrata</taxon>
        <taxon>Euteleostomi</taxon>
        <taxon>Lepidosauria</taxon>
        <taxon>Squamata</taxon>
        <taxon>Bifurcata</taxon>
        <taxon>Unidentata</taxon>
        <taxon>Episquamata</taxon>
        <taxon>Toxicofera</taxon>
        <taxon>Serpentes</taxon>
        <taxon>Colubroidea</taxon>
        <taxon>Viperidae</taxon>
        <taxon>Crotalinae</taxon>
        <taxon>Crotalus</taxon>
    </lineage>
</organism>
<keyword evidence="6" id="KW-1185">Reference proteome</keyword>
<evidence type="ECO:0000256" key="2">
    <source>
        <dbReference type="ARBA" id="ARBA00038090"/>
    </source>
</evidence>
<dbReference type="AlphaFoldDB" id="A0AAW1C7F9"/>
<dbReference type="PROSITE" id="PS00247">
    <property type="entry name" value="HBGF_FGF"/>
    <property type="match status" value="1"/>
</dbReference>
<comment type="similarity">
    <text evidence="1">Belongs to the heparin-binding growth factors family.</text>
</comment>
<dbReference type="InterPro" id="IPR052436">
    <property type="entry name" value="LTO1_adapter"/>
</dbReference>
<sequence>MGMQVGKAGAAPLVLLGLCFAAAVKSVPLADAGPHVYYGWGDPIRVRHLYTASRHGLFSYFLRIHGDGRVDGAASQSRHSLLEIRAVALRTVAIKGVHSSRYLCMEEKGGLHGLLIYTTENCSFEEEIRPDGYNIYKCCCGARTEGVAAMALLGRLGDLLQWAMEARLTGEATEARRETLPTSESEVCRQKPLARDVKETSDAAVEESAEAMAAVEGEPDAFDAIVMAETRFHGEGYQDGYAEGVHAGVVEGRQHGIQQGASIGSEIGSYLGFALTWQQLLQKTSAEKCSKKIKVLELLIEMIQNFPLEDPAYDKLQDDLEKIRGRFKQICSLLHIPSDLRLGSERISFSF</sequence>
<evidence type="ECO:0000313" key="5">
    <source>
        <dbReference type="EMBL" id="KAK9409922.1"/>
    </source>
</evidence>
<dbReference type="Pfam" id="PF00167">
    <property type="entry name" value="FGF"/>
    <property type="match status" value="1"/>
</dbReference>
<dbReference type="InterPro" id="IPR019191">
    <property type="entry name" value="Essential_protein_Yae1_N"/>
</dbReference>
<feature type="domain" description="Essential protein Yae1 N-terminal" evidence="4">
    <location>
        <begin position="236"/>
        <end position="274"/>
    </location>
</feature>
<dbReference type="PANTHER" id="PTHR28532:SF1">
    <property type="entry name" value="ORAL CANCER OVEREXPRESSED 1"/>
    <property type="match status" value="1"/>
</dbReference>